<dbReference type="AlphaFoldDB" id="A0A843YWX9"/>
<proteinExistence type="predicted"/>
<protein>
    <submittedName>
        <fullName evidence="3">DUF3106 domain-containing protein</fullName>
    </submittedName>
</protein>
<keyword evidence="4" id="KW-1185">Reference proteome</keyword>
<comment type="caution">
    <text evidence="3">The sequence shown here is derived from an EMBL/GenBank/DDBJ whole genome shotgun (WGS) entry which is preliminary data.</text>
</comment>
<gene>
    <name evidence="3" type="ORF">GEV47_15070</name>
</gene>
<keyword evidence="2" id="KW-0472">Membrane</keyword>
<feature type="region of interest" description="Disordered" evidence="1">
    <location>
        <begin position="71"/>
        <end position="95"/>
    </location>
</feature>
<evidence type="ECO:0000256" key="2">
    <source>
        <dbReference type="SAM" id="Phobius"/>
    </source>
</evidence>
<accession>A0A843YWX9</accession>
<feature type="transmembrane region" description="Helical" evidence="2">
    <location>
        <begin position="37"/>
        <end position="59"/>
    </location>
</feature>
<dbReference type="Pfam" id="PF11304">
    <property type="entry name" value="DUF3106"/>
    <property type="match status" value="1"/>
</dbReference>
<dbReference type="Proteomes" id="UP000451565">
    <property type="component" value="Unassembled WGS sequence"/>
</dbReference>
<dbReference type="RefSeq" id="WP_153235567.1">
    <property type="nucleotide sequence ID" value="NZ_WINI01000007.1"/>
</dbReference>
<evidence type="ECO:0000256" key="1">
    <source>
        <dbReference type="SAM" id="MobiDB-lite"/>
    </source>
</evidence>
<name>A0A843YWX9_9BURK</name>
<sequence>MAIKNTPESERIASTISTSSATGNAAPVSRLRKIGQLFAILFFLAALLSVLGVFVSSFFTPAPVKHNIVSSNNSGTSPAIDTAKKTAATQATEDRPLVEATSDWAKLTPIQQKILAPLAPNWSKLKPATRNKWLEISQHYAAMKPAEQARVRERMHDWVDLSPKERQIVRENYARNSQLDTEQRAERWVQYQQLSDEAKQKLAAQAPPQEATKRVTAPAPIIEKSMPANPINLSPPDPILSPDEGLKHP</sequence>
<evidence type="ECO:0000313" key="3">
    <source>
        <dbReference type="EMBL" id="MQR01998.1"/>
    </source>
</evidence>
<dbReference type="EMBL" id="WINI01000007">
    <property type="protein sequence ID" value="MQR01998.1"/>
    <property type="molecule type" value="Genomic_DNA"/>
</dbReference>
<dbReference type="InterPro" id="IPR021455">
    <property type="entry name" value="DUF3106"/>
</dbReference>
<evidence type="ECO:0000313" key="4">
    <source>
        <dbReference type="Proteomes" id="UP000451565"/>
    </source>
</evidence>
<reference evidence="3 4" key="1">
    <citation type="submission" date="2019-10" db="EMBL/GenBank/DDBJ databases">
        <title>Glaciimonas soli sp. nov., a psychrophilic bacterium isolated from the forest soil of a high elevation mountain in Taiwan.</title>
        <authorList>
            <person name="Wang L.-T."/>
            <person name="Shieh W.Y."/>
        </authorList>
    </citation>
    <scope>NUCLEOTIDE SEQUENCE [LARGE SCALE GENOMIC DNA]</scope>
    <source>
        <strain evidence="3 4">GS1</strain>
    </source>
</reference>
<organism evidence="3 4">
    <name type="scientific">Glaciimonas soli</name>
    <dbReference type="NCBI Taxonomy" id="2590999"/>
    <lineage>
        <taxon>Bacteria</taxon>
        <taxon>Pseudomonadati</taxon>
        <taxon>Pseudomonadota</taxon>
        <taxon>Betaproteobacteria</taxon>
        <taxon>Burkholderiales</taxon>
        <taxon>Oxalobacteraceae</taxon>
        <taxon>Glaciimonas</taxon>
    </lineage>
</organism>
<keyword evidence="2" id="KW-0812">Transmembrane</keyword>
<feature type="compositionally biased region" description="Low complexity" evidence="1">
    <location>
        <begin position="201"/>
        <end position="210"/>
    </location>
</feature>
<keyword evidence="2" id="KW-1133">Transmembrane helix</keyword>
<dbReference type="OrthoDB" id="9796567at2"/>
<feature type="region of interest" description="Disordered" evidence="1">
    <location>
        <begin position="198"/>
        <end position="249"/>
    </location>
</feature>